<reference evidence="11" key="1">
    <citation type="journal article" date="2012" name="Nat. Genet.">
        <title>Whole-genome sequence of Schistosoma haematobium.</title>
        <authorList>
            <person name="Young N.D."/>
            <person name="Jex A.R."/>
            <person name="Li B."/>
            <person name="Liu S."/>
            <person name="Yang L."/>
            <person name="Xiong Z."/>
            <person name="Li Y."/>
            <person name="Cantacessi C."/>
            <person name="Hall R.S."/>
            <person name="Xu X."/>
            <person name="Chen F."/>
            <person name="Wu X."/>
            <person name="Zerlotini A."/>
            <person name="Oliveira G."/>
            <person name="Hofmann A."/>
            <person name="Zhang G."/>
            <person name="Fang X."/>
            <person name="Kang Y."/>
            <person name="Campbell B.E."/>
            <person name="Loukas A."/>
            <person name="Ranganathan S."/>
            <person name="Rollinson D."/>
            <person name="Rinaldi G."/>
            <person name="Brindley P.J."/>
            <person name="Yang H."/>
            <person name="Wang J."/>
            <person name="Wang J."/>
            <person name="Gasser R.B."/>
        </authorList>
    </citation>
    <scope>NUCLEOTIDE SEQUENCE [LARGE SCALE GENOMIC DNA]</scope>
</reference>
<dbReference type="Gene3D" id="3.30.70.1230">
    <property type="entry name" value="Nucleotide cyclase"/>
    <property type="match status" value="1"/>
</dbReference>
<dbReference type="Gene3D" id="3.30.1370.10">
    <property type="entry name" value="K Homology domain, type 1"/>
    <property type="match status" value="1"/>
</dbReference>
<dbReference type="InterPro" id="IPR004088">
    <property type="entry name" value="KH_dom_type_1"/>
</dbReference>
<evidence type="ECO:0000256" key="3">
    <source>
        <dbReference type="ARBA" id="ARBA00022490"/>
    </source>
</evidence>
<evidence type="ECO:0000256" key="2">
    <source>
        <dbReference type="ARBA" id="ARBA00012202"/>
    </source>
</evidence>
<dbReference type="InterPro" id="IPR042463">
    <property type="entry name" value="HNOB_dom_associated_sf"/>
</dbReference>
<dbReference type="InterPro" id="IPR049630">
    <property type="entry name" value="DYDC-like_DD"/>
</dbReference>
<evidence type="ECO:0000256" key="4">
    <source>
        <dbReference type="ARBA" id="ARBA00022741"/>
    </source>
</evidence>
<keyword evidence="8" id="KW-0694">RNA-binding</keyword>
<evidence type="ECO:0000256" key="8">
    <source>
        <dbReference type="PROSITE-ProRule" id="PRU00117"/>
    </source>
</evidence>
<accession>A0A095AME8</accession>
<dbReference type="GO" id="GO:0020037">
    <property type="term" value="F:heme binding"/>
    <property type="evidence" value="ECO:0007669"/>
    <property type="project" value="InterPro"/>
</dbReference>
<dbReference type="InterPro" id="IPR001054">
    <property type="entry name" value="A/G_cyclase"/>
</dbReference>
<dbReference type="EC" id="4.6.1.2" evidence="2"/>
<organism evidence="11">
    <name type="scientific">Schistosoma haematobium</name>
    <name type="common">Blood fluke</name>
    <dbReference type="NCBI Taxonomy" id="6185"/>
    <lineage>
        <taxon>Eukaryota</taxon>
        <taxon>Metazoa</taxon>
        <taxon>Spiralia</taxon>
        <taxon>Lophotrochozoa</taxon>
        <taxon>Platyhelminthes</taxon>
        <taxon>Trematoda</taxon>
        <taxon>Digenea</taxon>
        <taxon>Strigeidida</taxon>
        <taxon>Schistosomatoidea</taxon>
        <taxon>Schistosomatidae</taxon>
        <taxon>Schistosoma</taxon>
    </lineage>
</organism>
<gene>
    <name evidence="11" type="ORF">MS3_03586</name>
</gene>
<dbReference type="PROSITE" id="PS50084">
    <property type="entry name" value="KH_TYPE_1"/>
    <property type="match status" value="1"/>
</dbReference>
<keyword evidence="4" id="KW-0547">Nucleotide-binding</keyword>
<dbReference type="SUPFAM" id="SSF111126">
    <property type="entry name" value="Ligand-binding domain in the NO signalling and Golgi transport"/>
    <property type="match status" value="1"/>
</dbReference>
<protein>
    <recommendedName>
        <fullName evidence="2">guanylate cyclase</fullName>
        <ecNumber evidence="2">4.6.1.2</ecNumber>
    </recommendedName>
</protein>
<dbReference type="SUPFAM" id="SSF54791">
    <property type="entry name" value="Eukaryotic type KH-domain (KH-domain type I)"/>
    <property type="match status" value="1"/>
</dbReference>
<dbReference type="PANTHER" id="PTHR45655">
    <property type="entry name" value="GUANYLATE CYCLASE SOLUBLE SUBUNIT BETA-2"/>
    <property type="match status" value="1"/>
</dbReference>
<keyword evidence="5" id="KW-0342">GTP-binding</keyword>
<dbReference type="EMBL" id="KL250676">
    <property type="protein sequence ID" value="KGB35336.1"/>
    <property type="molecule type" value="Genomic_DNA"/>
</dbReference>
<dbReference type="InterPro" id="IPR029787">
    <property type="entry name" value="Nucleotide_cyclase"/>
</dbReference>
<keyword evidence="3" id="KW-0963">Cytoplasm</keyword>
<dbReference type="STRING" id="6185.A0A095AME8"/>
<keyword evidence="6" id="KW-0456">Lyase</keyword>
<dbReference type="GO" id="GO:0005525">
    <property type="term" value="F:GTP binding"/>
    <property type="evidence" value="ECO:0007669"/>
    <property type="project" value="UniProtKB-KW"/>
</dbReference>
<dbReference type="GO" id="GO:0003723">
    <property type="term" value="F:RNA binding"/>
    <property type="evidence" value="ECO:0007669"/>
    <property type="project" value="UniProtKB-UniRule"/>
</dbReference>
<dbReference type="Pfam" id="PF07700">
    <property type="entry name" value="HNOB"/>
    <property type="match status" value="1"/>
</dbReference>
<dbReference type="SMART" id="SM00044">
    <property type="entry name" value="CYCc"/>
    <property type="match status" value="1"/>
</dbReference>
<evidence type="ECO:0000256" key="5">
    <source>
        <dbReference type="ARBA" id="ARBA00023134"/>
    </source>
</evidence>
<evidence type="ECO:0000256" key="9">
    <source>
        <dbReference type="SAM" id="MobiDB-lite"/>
    </source>
</evidence>
<name>A0A095AME8_SCHHA</name>
<evidence type="ECO:0000259" key="10">
    <source>
        <dbReference type="PROSITE" id="PS50125"/>
    </source>
</evidence>
<dbReference type="CDD" id="cd07302">
    <property type="entry name" value="CHD"/>
    <property type="match status" value="1"/>
</dbReference>
<evidence type="ECO:0000256" key="7">
    <source>
        <dbReference type="ARBA" id="ARBA00023293"/>
    </source>
</evidence>
<dbReference type="CDD" id="cd22966">
    <property type="entry name" value="DD_DYDC-like"/>
    <property type="match status" value="1"/>
</dbReference>
<dbReference type="InterPro" id="IPR024096">
    <property type="entry name" value="NO_sig/Golgi_transp_ligand-bd"/>
</dbReference>
<feature type="region of interest" description="Disordered" evidence="9">
    <location>
        <begin position="1541"/>
        <end position="1565"/>
    </location>
</feature>
<dbReference type="Pfam" id="PF05186">
    <property type="entry name" value="Dpy-30"/>
    <property type="match status" value="1"/>
</dbReference>
<dbReference type="InterPro" id="IPR011645">
    <property type="entry name" value="HNOB_dom_associated"/>
</dbReference>
<dbReference type="Pfam" id="PF00211">
    <property type="entry name" value="Guanylate_cyc"/>
    <property type="match status" value="1"/>
</dbReference>
<sequence length="1695" mass="191711">MKSYHFHCFSSSYWFLELHFKILVPNVAAGAIIGKKGEAIETIKRQTGARLKMSRADDFYPGELKERRKAVEMILYKILENPDSACYSNCSYSQVREPVASAFSIGSPFAITYRPPVDMNYSIIDSECKSKISASSLPDASLSAVTFEHESTTNQIDPLLCNQSLSISPANANLDSIIPVIHWIDQSFVYRSTNAVVSLTSCDTVSQPLVAQSNLTDQPEPVHSDLGLNQVFYLGHPSACCPSFMPQTYGIQNYIPQSLMKVNEKIAVAPTLAPITQTAVEINTLSDPYYFISGGQQGDSYLTTLGNKVECSAPFENPRDNNHSHSRYFSGESVDSAFTESVLSVKLQSSTEDFMSDLFLQKPCYHQNKQTYQVQTMVSPNSAYSVCSSTESYKNSSPPNQQLLVNSQRSNLQNSLVNNESNDNFDQSLSNQLQTSEFACLPTESYGSTVGGVLLVGTVQQLHNTLNFLEWQAKQQHLLYSSTSGIITSTDDQVRNVSSLPPTTITAYNGNPMNFCHTTSFSPDVSLKLDTIQPWSIPRHLAPLSLNVPINNRSCPSLNTTIYVVLDANFIAYSTTPVQNVVNNSAELTTDKSPYPKYLSWTDPHELAHYLSQRIVALTKHFVVIDKPPNLSVWGHSLASREAISMINPKLYNASDLGINDCLPQLNTIITSLEREQQDTHNDNSSNSCGSIEIPKLYIIESLPAAYSGLILLGRNEKYTNAARKFYKTAMLGGSPWELYQKLLIVCWGKPQQIQSKPTSFPIAAYALHDHLRVGYRPPPNEISKSLKLKGVILEKSVHHTILSEGSENSSLVKLETNSLYRGLPEVYLLYEGCTVVGETFQASRLVNTGISPIVLPPNKIRLNYSIPLKQRRILGQSNINFEDIPVHIHRSHLYLPIPFYMNASNLCIKSYVKKPSHLFKIKSESFSLKSCNISSKPSPLSLSCVKQEVDSDTIPTTKTTTSNNSNNNRTINYYFLTCHSYELPDYFSNTLARLGIEFDYANCISNLLEIMYGILLEAAKHYIIDNYGENTWIWLCKKSTGKEFDIDTKKIYHDNLMARIATILGDKIFTDKDTILFGIGRYTIQYLIRNGFEKLLRASGKTFKDLLLNLNDHHKYLRYSYHRIKPPTFVILSSTSSCIMLEYTTTRPGYNHYTKGLLFEVAKYIYQLHLIIKINSESNEGSLYRTVFTLELFIGESFKEYAICMVKTGLDTMNMLPKISNKIFFGLLPFHLLIDKNLMIHSAGQRLLEFQPTLINTKFQEHFIIMLPIVKPLFERIMMFSSSTFKIGLKINRKSNESQKSMLYIKGQMIYVKEWSMLLFIGKPNRMCPHKIVDILNQMYTLYDSMTESHNVYKIETINDSYMLVSGAPSPSSFHSAHIIEMALDILEVTKRHLFWPSEAFLDNSTRTQDEQNIPLQLYIGCHTGSIVAGIVGFKSPRYCLFGDTVNTANRMMSTGLPDTVHISSDLAKNLFEYPYILEYRGEQTIKGKGKMTTYFVKNRKENFTMTDTTTGEELNFRKLLKEDIDNHCRQIDELNSFNSEVYGYDNGDESSSTTPSEDETDTEEIQNIDKNEEILDTILIQNNITTQLCFSNNQNERKSQSEEMDYLQSKENLTKSKSVEQNNLKYTNKLMNEDEHVDLMKSFKSSKSVIFEDIVNPLTLGLTEIGIVQPENPLQYLGNWLCKFSQKSMSEDS</sequence>
<evidence type="ECO:0000313" key="11">
    <source>
        <dbReference type="EMBL" id="KGB35336.1"/>
    </source>
</evidence>
<dbReference type="InterPro" id="IPR011644">
    <property type="entry name" value="Heme_NO-bd"/>
</dbReference>
<evidence type="ECO:0000256" key="1">
    <source>
        <dbReference type="ARBA" id="ARBA00004496"/>
    </source>
</evidence>
<feature type="domain" description="Guanylate cyclase" evidence="10">
    <location>
        <begin position="1330"/>
        <end position="1454"/>
    </location>
</feature>
<evidence type="ECO:0000256" key="6">
    <source>
        <dbReference type="ARBA" id="ARBA00023239"/>
    </source>
</evidence>
<dbReference type="Pfam" id="PF00013">
    <property type="entry name" value="KH_1"/>
    <property type="match status" value="1"/>
</dbReference>
<dbReference type="InterPro" id="IPR036612">
    <property type="entry name" value="KH_dom_type_1_sf"/>
</dbReference>
<dbReference type="Pfam" id="PF07701">
    <property type="entry name" value="HNOBA"/>
    <property type="match status" value="1"/>
</dbReference>
<dbReference type="Gene3D" id="3.90.1520.10">
    <property type="entry name" value="H-NOX domain"/>
    <property type="match status" value="1"/>
</dbReference>
<dbReference type="PANTHER" id="PTHR45655:SF13">
    <property type="entry name" value="SOLUBLE GUANYLATE CYCLASE GCY-32-RELATED"/>
    <property type="match status" value="1"/>
</dbReference>
<dbReference type="GO" id="GO:0008074">
    <property type="term" value="C:guanylate cyclase complex, soluble"/>
    <property type="evidence" value="ECO:0007669"/>
    <property type="project" value="TreeGrafter"/>
</dbReference>
<dbReference type="PROSITE" id="PS50125">
    <property type="entry name" value="GUANYLATE_CYCLASE_2"/>
    <property type="match status" value="1"/>
</dbReference>
<comment type="subcellular location">
    <subcellularLocation>
        <location evidence="1">Cytoplasm</location>
    </subcellularLocation>
</comment>
<keyword evidence="7" id="KW-0141">cGMP biosynthesis</keyword>
<dbReference type="GO" id="GO:0004383">
    <property type="term" value="F:guanylate cyclase activity"/>
    <property type="evidence" value="ECO:0007669"/>
    <property type="project" value="UniProtKB-EC"/>
</dbReference>
<dbReference type="InterPro" id="IPR007858">
    <property type="entry name" value="Dpy-30_motif"/>
</dbReference>
<proteinExistence type="predicted"/>
<dbReference type="SUPFAM" id="SSF55073">
    <property type="entry name" value="Nucleotide cyclase"/>
    <property type="match status" value="1"/>
</dbReference>
<dbReference type="Gene3D" id="3.30.450.260">
    <property type="entry name" value="Haem NO binding associated domain"/>
    <property type="match status" value="1"/>
</dbReference>
<dbReference type="GO" id="GO:0070482">
    <property type="term" value="P:response to oxygen levels"/>
    <property type="evidence" value="ECO:0007669"/>
    <property type="project" value="TreeGrafter"/>
</dbReference>
<dbReference type="GO" id="GO:0019934">
    <property type="term" value="P:cGMP-mediated signaling"/>
    <property type="evidence" value="ECO:0007669"/>
    <property type="project" value="TreeGrafter"/>
</dbReference>
<dbReference type="InterPro" id="IPR038158">
    <property type="entry name" value="H-NOX_domain_sf"/>
</dbReference>